<keyword evidence="3" id="KW-0440">LIM domain</keyword>
<feature type="compositionally biased region" description="Polar residues" evidence="4">
    <location>
        <begin position="543"/>
        <end position="553"/>
    </location>
</feature>
<feature type="compositionally biased region" description="Basic and acidic residues" evidence="4">
    <location>
        <begin position="448"/>
        <end position="471"/>
    </location>
</feature>
<keyword evidence="7" id="KW-1185">Reference proteome</keyword>
<feature type="compositionally biased region" description="Polar residues" evidence="4">
    <location>
        <begin position="764"/>
        <end position="777"/>
    </location>
</feature>
<feature type="compositionally biased region" description="Low complexity" evidence="4">
    <location>
        <begin position="559"/>
        <end position="570"/>
    </location>
</feature>
<dbReference type="Pfam" id="PF00412">
    <property type="entry name" value="LIM"/>
    <property type="match status" value="1"/>
</dbReference>
<feature type="region of interest" description="Disordered" evidence="4">
    <location>
        <begin position="62"/>
        <end position="132"/>
    </location>
</feature>
<dbReference type="GO" id="GO:0046872">
    <property type="term" value="F:metal ion binding"/>
    <property type="evidence" value="ECO:0007669"/>
    <property type="project" value="UniProtKB-KW"/>
</dbReference>
<feature type="compositionally biased region" description="Gly residues" evidence="4">
    <location>
        <begin position="399"/>
        <end position="416"/>
    </location>
</feature>
<dbReference type="CDD" id="cd09397">
    <property type="entry name" value="LIM1_UF1"/>
    <property type="match status" value="1"/>
</dbReference>
<sequence length="995" mass="107083">MATTSASRFNHPFASQPQDIRSRTQTGVSTSSSQMLPSITCSSCGISIQMDDLGSHVCQPGKSYNSGSNSGPSSTSSYTAPRAKLPPSDSSRGKEDRQVRPYDHQHQHRHQDQQYQHQHQHQHPQQKDRDRDRGLKLDMSQLRPPDTSGFLAAGDSGMAGVGRRGFGGGSPTTPVYHAPFGSSPQTPPSAAMATPPIPAGMGKQNQSQPYFIASHADFNRQGDDRGYGQGQGGSFVPAASYRERGPSPMLGSEPWGASSKHGQSSQNGGRSANKNTAGHREYGRPQVQGGSSRSGIPIQLDIKPSENPHAVPGIPDTKNLHSPALVPQTATSGSSSFGLPKDRDTATTRSAALSPAGNSVMTGSLKTGISGGGTSHPRPEVTPSEWNRKMEGAGVLDLVGGGSGSGRYGQGNGQGQGHPQAQVVRSRSRSSASTNPSAGTGSTTRQPQESRPRDPPSTRSSIDDRSMEKRSLRVTNASPELNQDDKTDTAVSRWGALRSVVQTAATLASSGIASTIQKTPGDQNASFLDVPSTADQAIRPSPARNNSTSTNEAGSPAASTESTSQTGSSGKLPFFERYKKMAENTNGATSMVRQISVREDNRLRKTPARLNPDLDVVGEGEESNVLVESPSRFGFGEKDGREESSALPWLRRGSETSVLDRRLGSSQAKTFSDASLSSNGSTSESKARPGDMAIITPSASMNQLDGVAMGSHRAYQPPLRVRDASGPDGELIEGLIEDLKTDLDRLGMLSPNMSVDRRTERESYQSSLLAPSDSISTPGLDLQRRRSDSTKISPQAVPGKRACQKCGVSLKGRRYVKRDGIVLCEADWKEMFLPKCRRCTLPIETSAISSSDGQLKGKWHRECFTCHECDQPFSGESFYVFGDKPYCQLHYHRLNGSLCAATSCRLPIEGPCLLTSGNTRYHPGHLHCDHRDRVGNYSCRNPMEDYYEVGTMKVCERHKDEALRVMNRMAGKRDAAGRMSVAAKAEKRRTRLIQM</sequence>
<feature type="compositionally biased region" description="Polar residues" evidence="4">
    <location>
        <begin position="664"/>
        <end position="684"/>
    </location>
</feature>
<dbReference type="AlphaFoldDB" id="A0A8K0NQL4"/>
<feature type="region of interest" description="Disordered" evidence="4">
    <location>
        <begin position="536"/>
        <end position="572"/>
    </location>
</feature>
<proteinExistence type="predicted"/>
<feature type="region of interest" description="Disordered" evidence="4">
    <location>
        <begin position="1"/>
        <end position="36"/>
    </location>
</feature>
<dbReference type="InterPro" id="IPR001781">
    <property type="entry name" value="Znf_LIM"/>
</dbReference>
<feature type="domain" description="LIM zinc-binding" evidence="5">
    <location>
        <begin position="834"/>
        <end position="897"/>
    </location>
</feature>
<feature type="compositionally biased region" description="Polar residues" evidence="4">
    <location>
        <begin position="260"/>
        <end position="276"/>
    </location>
</feature>
<feature type="region of interest" description="Disordered" evidence="4">
    <location>
        <begin position="660"/>
        <end position="690"/>
    </location>
</feature>
<dbReference type="CDD" id="cd08368">
    <property type="entry name" value="LIM"/>
    <property type="match status" value="2"/>
</dbReference>
<dbReference type="GO" id="GO:0030695">
    <property type="term" value="F:GTPase regulator activity"/>
    <property type="evidence" value="ECO:0007669"/>
    <property type="project" value="UniProtKB-ARBA"/>
</dbReference>
<dbReference type="Gene3D" id="2.10.110.10">
    <property type="entry name" value="Cysteine Rich Protein"/>
    <property type="match status" value="2"/>
</dbReference>
<evidence type="ECO:0000256" key="3">
    <source>
        <dbReference type="PROSITE-ProRule" id="PRU00125"/>
    </source>
</evidence>
<protein>
    <recommendedName>
        <fullName evidence="5">LIM zinc-binding domain-containing protein</fullName>
    </recommendedName>
</protein>
<feature type="region of interest" description="Disordered" evidence="4">
    <location>
        <begin position="166"/>
        <end position="489"/>
    </location>
</feature>
<evidence type="ECO:0000259" key="5">
    <source>
        <dbReference type="PROSITE" id="PS50023"/>
    </source>
</evidence>
<feature type="region of interest" description="Disordered" evidence="4">
    <location>
        <begin position="754"/>
        <end position="795"/>
    </location>
</feature>
<feature type="compositionally biased region" description="Low complexity" evidence="4">
    <location>
        <begin position="63"/>
        <end position="79"/>
    </location>
</feature>
<accession>A0A8K0NQL4</accession>
<evidence type="ECO:0000256" key="1">
    <source>
        <dbReference type="ARBA" id="ARBA00022723"/>
    </source>
</evidence>
<dbReference type="PANTHER" id="PTHR24216">
    <property type="entry name" value="PAXILLIN-RELATED"/>
    <property type="match status" value="1"/>
</dbReference>
<reference evidence="6" key="1">
    <citation type="submission" date="2020-04" db="EMBL/GenBank/DDBJ databases">
        <title>Analysis of mating type loci in Filobasidium floriforme.</title>
        <authorList>
            <person name="Nowrousian M."/>
        </authorList>
    </citation>
    <scope>NUCLEOTIDE SEQUENCE</scope>
    <source>
        <strain evidence="6">CBS 6242</strain>
    </source>
</reference>
<evidence type="ECO:0000256" key="4">
    <source>
        <dbReference type="SAM" id="MobiDB-lite"/>
    </source>
</evidence>
<dbReference type="OrthoDB" id="1112565at2759"/>
<evidence type="ECO:0000256" key="2">
    <source>
        <dbReference type="ARBA" id="ARBA00022833"/>
    </source>
</evidence>
<gene>
    <name evidence="6" type="ORF">FFLO_00767</name>
</gene>
<feature type="compositionally biased region" description="Polar residues" evidence="4">
    <location>
        <begin position="347"/>
        <end position="367"/>
    </location>
</feature>
<name>A0A8K0NQL4_9TREE</name>
<feature type="compositionally biased region" description="Polar residues" evidence="4">
    <location>
        <begin position="328"/>
        <end position="337"/>
    </location>
</feature>
<evidence type="ECO:0000313" key="6">
    <source>
        <dbReference type="EMBL" id="KAG7571255.1"/>
    </source>
</evidence>
<keyword evidence="2 3" id="KW-0862">Zinc</keyword>
<comment type="caution">
    <text evidence="6">The sequence shown here is derived from an EMBL/GenBank/DDBJ whole genome shotgun (WGS) entry which is preliminary data.</text>
</comment>
<dbReference type="PROSITE" id="PS00478">
    <property type="entry name" value="LIM_DOMAIN_1"/>
    <property type="match status" value="1"/>
</dbReference>
<feature type="compositionally biased region" description="Basic and acidic residues" evidence="4">
    <location>
        <begin position="217"/>
        <end position="226"/>
    </location>
</feature>
<organism evidence="6 7">
    <name type="scientific">Filobasidium floriforme</name>
    <dbReference type="NCBI Taxonomy" id="5210"/>
    <lineage>
        <taxon>Eukaryota</taxon>
        <taxon>Fungi</taxon>
        <taxon>Dikarya</taxon>
        <taxon>Basidiomycota</taxon>
        <taxon>Agaricomycotina</taxon>
        <taxon>Tremellomycetes</taxon>
        <taxon>Filobasidiales</taxon>
        <taxon>Filobasidiaceae</taxon>
        <taxon>Filobasidium</taxon>
    </lineage>
</organism>
<dbReference type="PROSITE" id="PS50023">
    <property type="entry name" value="LIM_DOMAIN_2"/>
    <property type="match status" value="1"/>
</dbReference>
<keyword evidence="1 3" id="KW-0479">Metal-binding</keyword>
<feature type="compositionally biased region" description="Low complexity" evidence="4">
    <location>
        <begin position="417"/>
        <end position="433"/>
    </location>
</feature>
<dbReference type="Proteomes" id="UP000812966">
    <property type="component" value="Unassembled WGS sequence"/>
</dbReference>
<dbReference type="SUPFAM" id="SSF57716">
    <property type="entry name" value="Glucocorticoid receptor-like (DNA-binding domain)"/>
    <property type="match status" value="2"/>
</dbReference>
<feature type="compositionally biased region" description="Polar residues" evidence="4">
    <location>
        <begin position="434"/>
        <end position="447"/>
    </location>
</feature>
<feature type="compositionally biased region" description="Basic and acidic residues" evidence="4">
    <location>
        <begin position="91"/>
        <end position="105"/>
    </location>
</feature>
<dbReference type="SMART" id="SM00132">
    <property type="entry name" value="LIM"/>
    <property type="match status" value="2"/>
</dbReference>
<dbReference type="EMBL" id="JABELV010000009">
    <property type="protein sequence ID" value="KAG7571255.1"/>
    <property type="molecule type" value="Genomic_DNA"/>
</dbReference>
<evidence type="ECO:0000313" key="7">
    <source>
        <dbReference type="Proteomes" id="UP000812966"/>
    </source>
</evidence>